<accession>A0A2T9YDL7</accession>
<sequence>MFTNKAFFSLLALLLFALNICGSVWANKDNGNNTPKFIDCPRFQPSCVNSASFIHCSQNVDSEELELSYRSCGEKMKCINVGQRGQCFKEEQMDFDGKNINCTVVKEIGSSNKLQCDMIVAVNRAIVVEVSAAGTSDSNDQTEIYETRTTISSQGVLNSPTMAFLIYIVLSFILLY</sequence>
<evidence type="ECO:0000313" key="3">
    <source>
        <dbReference type="EMBL" id="PVU90405.1"/>
    </source>
</evidence>
<organism evidence="3 4">
    <name type="scientific">Smittium megazygosporum</name>
    <dbReference type="NCBI Taxonomy" id="133381"/>
    <lineage>
        <taxon>Eukaryota</taxon>
        <taxon>Fungi</taxon>
        <taxon>Fungi incertae sedis</taxon>
        <taxon>Zoopagomycota</taxon>
        <taxon>Kickxellomycotina</taxon>
        <taxon>Harpellomycetes</taxon>
        <taxon>Harpellales</taxon>
        <taxon>Legeriomycetaceae</taxon>
        <taxon>Smittium</taxon>
    </lineage>
</organism>
<feature type="chain" id="PRO_5015452762" evidence="2">
    <location>
        <begin position="27"/>
        <end position="176"/>
    </location>
</feature>
<reference evidence="3 4" key="1">
    <citation type="journal article" date="2018" name="MBio">
        <title>Comparative Genomics Reveals the Core Gene Toolbox for the Fungus-Insect Symbiosis.</title>
        <authorList>
            <person name="Wang Y."/>
            <person name="Stata M."/>
            <person name="Wang W."/>
            <person name="Stajich J.E."/>
            <person name="White M.M."/>
            <person name="Moncalvo J.M."/>
        </authorList>
    </citation>
    <scope>NUCLEOTIDE SEQUENCE [LARGE SCALE GENOMIC DNA]</scope>
    <source>
        <strain evidence="3 4">SC-DP-2</strain>
    </source>
</reference>
<name>A0A2T9YDL7_9FUNG</name>
<keyword evidence="1" id="KW-0812">Transmembrane</keyword>
<dbReference type="EMBL" id="MBFS01002962">
    <property type="protein sequence ID" value="PVU90405.1"/>
    <property type="molecule type" value="Genomic_DNA"/>
</dbReference>
<evidence type="ECO:0000256" key="2">
    <source>
        <dbReference type="SAM" id="SignalP"/>
    </source>
</evidence>
<evidence type="ECO:0000256" key="1">
    <source>
        <dbReference type="SAM" id="Phobius"/>
    </source>
</evidence>
<dbReference type="AlphaFoldDB" id="A0A2T9YDL7"/>
<dbReference type="Proteomes" id="UP000245609">
    <property type="component" value="Unassembled WGS sequence"/>
</dbReference>
<proteinExistence type="predicted"/>
<evidence type="ECO:0000313" key="4">
    <source>
        <dbReference type="Proteomes" id="UP000245609"/>
    </source>
</evidence>
<keyword evidence="1" id="KW-0472">Membrane</keyword>
<protein>
    <submittedName>
        <fullName evidence="3">Uncharacterized protein</fullName>
    </submittedName>
</protein>
<keyword evidence="4" id="KW-1185">Reference proteome</keyword>
<feature type="signal peptide" evidence="2">
    <location>
        <begin position="1"/>
        <end position="26"/>
    </location>
</feature>
<keyword evidence="2" id="KW-0732">Signal</keyword>
<gene>
    <name evidence="3" type="ORF">BB560_006201</name>
</gene>
<feature type="transmembrane region" description="Helical" evidence="1">
    <location>
        <begin position="156"/>
        <end position="175"/>
    </location>
</feature>
<comment type="caution">
    <text evidence="3">The sequence shown here is derived from an EMBL/GenBank/DDBJ whole genome shotgun (WGS) entry which is preliminary data.</text>
</comment>
<keyword evidence="1" id="KW-1133">Transmembrane helix</keyword>